<comment type="caution">
    <text evidence="4">The sequence shown here is derived from an EMBL/GenBank/DDBJ whole genome shotgun (WGS) entry which is preliminary data.</text>
</comment>
<dbReference type="PANTHER" id="PTHR43581">
    <property type="entry name" value="ATP/GTP PHOSPHATASE"/>
    <property type="match status" value="1"/>
</dbReference>
<name>A0ABU1K318_9FLAO</name>
<feature type="coiled-coil region" evidence="1">
    <location>
        <begin position="234"/>
        <end position="261"/>
    </location>
</feature>
<dbReference type="Gene3D" id="3.40.50.300">
    <property type="entry name" value="P-loop containing nucleotide triphosphate hydrolases"/>
    <property type="match status" value="1"/>
</dbReference>
<dbReference type="EMBL" id="JAVDQA010000001">
    <property type="protein sequence ID" value="MDR6299412.1"/>
    <property type="molecule type" value="Genomic_DNA"/>
</dbReference>
<evidence type="ECO:0000313" key="4">
    <source>
        <dbReference type="EMBL" id="MDR6299412.1"/>
    </source>
</evidence>
<dbReference type="Proteomes" id="UP001257659">
    <property type="component" value="Unassembled WGS sequence"/>
</dbReference>
<dbReference type="InterPro" id="IPR051396">
    <property type="entry name" value="Bact_Antivir_Def_Nuclease"/>
</dbReference>
<protein>
    <submittedName>
        <fullName evidence="4">ATP-dependent endonuclease of OLD family</fullName>
    </submittedName>
</protein>
<evidence type="ECO:0000256" key="1">
    <source>
        <dbReference type="SAM" id="Coils"/>
    </source>
</evidence>
<keyword evidence="5" id="KW-1185">Reference proteome</keyword>
<accession>A0ABU1K318</accession>
<proteinExistence type="predicted"/>
<keyword evidence="4" id="KW-0540">Nuclease</keyword>
<dbReference type="PANTHER" id="PTHR43581:SF2">
    <property type="entry name" value="EXCINUCLEASE ATPASE SUBUNIT"/>
    <property type="match status" value="1"/>
</dbReference>
<dbReference type="SUPFAM" id="SSF52540">
    <property type="entry name" value="P-loop containing nucleoside triphosphate hydrolases"/>
    <property type="match status" value="1"/>
</dbReference>
<evidence type="ECO:0000259" key="3">
    <source>
        <dbReference type="Pfam" id="PF20469"/>
    </source>
</evidence>
<organism evidence="4 5">
    <name type="scientific">Mesonia maritima</name>
    <dbReference type="NCBI Taxonomy" id="1793873"/>
    <lineage>
        <taxon>Bacteria</taxon>
        <taxon>Pseudomonadati</taxon>
        <taxon>Bacteroidota</taxon>
        <taxon>Flavobacteriia</taxon>
        <taxon>Flavobacteriales</taxon>
        <taxon>Flavobacteriaceae</taxon>
        <taxon>Mesonia</taxon>
    </lineage>
</organism>
<dbReference type="InterPro" id="IPR027417">
    <property type="entry name" value="P-loop_NTPase"/>
</dbReference>
<dbReference type="Pfam" id="PF13175">
    <property type="entry name" value="AAA_15"/>
    <property type="match status" value="1"/>
</dbReference>
<dbReference type="InterPro" id="IPR034139">
    <property type="entry name" value="TOPRIM_OLD"/>
</dbReference>
<dbReference type="CDD" id="cd01026">
    <property type="entry name" value="TOPRIM_OLD"/>
    <property type="match status" value="1"/>
</dbReference>
<dbReference type="GO" id="GO:0004519">
    <property type="term" value="F:endonuclease activity"/>
    <property type="evidence" value="ECO:0007669"/>
    <property type="project" value="UniProtKB-KW"/>
</dbReference>
<sequence>MRIQNIKVRNFRLLSDVSINLEKDITLVVGRNNTGKTSLLEVIKVFLSSEDKLSFEDFSQSSYSEFKRLYSEYKKTLNPDILEREKEKIEKAIRKVFPKIQLQIEFEYDKLKDSLINLSEFITDLDESRNDGCVLLSFESINSIGLLEAFHNREDKTIDILKYLKDNIKSKFKVKCFAKDINSEYIREIDIGFREKIKKIVLFQEIKAMRILDDKKSDSNKTLAVGFSKYYNERDRTDDNVKEVENSLKEISKTLKEKYDAVLDKILKDLQRFGAKTPITIPKISIASEFDSESVMKNNIKYYYKQEEIDLPESYNGLGYSNLIFMVLELASFIEHFRNSNEEKVSEFLTVLIEEPEAHMHPQMQQVFISQIKGIVNDAQRDGIFVQLIITSHSSHILSEAGIDKEKGFKRVRYFNRVNDTIVVKDFNTLELAEEKKTARFLRQYLTLHKSDLFFSDKVIIVEGTTERMLLPQMIRKVVPDLVTEYVSILEVGGAYTHKFKEILEFLNLKTLIITDIDSIDSVNGEKCAVNSGKNGELTSNQTLKNWLPKKSTITELIETTDKDKIDSRIIRVAYQIEENGKIGRSLEEAFIIANLDFLKTKKPQPDDASFKPAKEFSLFMSKGLDKLDTETAYDLAPVTSSAKTNFTFDLMSFPEDKYGNWNVPQYISEGLMWLAKPIKLEEPVEAVISNEEE</sequence>
<dbReference type="InterPro" id="IPR041685">
    <property type="entry name" value="AAA_GajA/Old/RecF-like"/>
</dbReference>
<reference evidence="4 5" key="1">
    <citation type="submission" date="2023-07" db="EMBL/GenBank/DDBJ databases">
        <title>Genomic Encyclopedia of Type Strains, Phase IV (KMG-IV): sequencing the most valuable type-strain genomes for metagenomic binning, comparative biology and taxonomic classification.</title>
        <authorList>
            <person name="Goeker M."/>
        </authorList>
    </citation>
    <scope>NUCLEOTIDE SEQUENCE [LARGE SCALE GENOMIC DNA]</scope>
    <source>
        <strain evidence="4 5">DSM 102814</strain>
    </source>
</reference>
<keyword evidence="4" id="KW-0255">Endonuclease</keyword>
<dbReference type="Pfam" id="PF20469">
    <property type="entry name" value="OLD-like_TOPRIM"/>
    <property type="match status" value="1"/>
</dbReference>
<dbReference type="RefSeq" id="WP_309726076.1">
    <property type="nucleotide sequence ID" value="NZ_JAVDQA010000001.1"/>
</dbReference>
<feature type="domain" description="Endonuclease GajA/Old nuclease/RecF-like AAA" evidence="2">
    <location>
        <begin position="1"/>
        <end position="397"/>
    </location>
</feature>
<feature type="domain" description="OLD protein-like TOPRIM" evidence="3">
    <location>
        <begin position="454"/>
        <end position="518"/>
    </location>
</feature>
<keyword evidence="4" id="KW-0378">Hydrolase</keyword>
<keyword evidence="1" id="KW-0175">Coiled coil</keyword>
<gene>
    <name evidence="4" type="ORF">GGR31_000028</name>
</gene>
<evidence type="ECO:0000259" key="2">
    <source>
        <dbReference type="Pfam" id="PF13175"/>
    </source>
</evidence>
<evidence type="ECO:0000313" key="5">
    <source>
        <dbReference type="Proteomes" id="UP001257659"/>
    </source>
</evidence>